<protein>
    <submittedName>
        <fullName evidence="1">Uncharacterized protein</fullName>
    </submittedName>
</protein>
<organism evidence="1">
    <name type="scientific">Dikerogammarus haemobaphes virus 1</name>
    <dbReference type="NCBI Taxonomy" id="2704946"/>
    <lineage>
        <taxon>Viruses</taxon>
    </lineage>
</organism>
<name>A0A6G9HDG0_9VIRU</name>
<proteinExistence type="predicted"/>
<sequence>MELRHKDLLRDINTIRKYYKTVENNGKKKLSKLEHVCKVKKECLGNDVLYLFTDSNESNLTVHFNTNIFNLKLLNKLLNMVQIQSFIDANEILEITHDKHQPKYPTILESDVLCKILNLEINNIIMFKNGTMRQVVSVQPKE</sequence>
<evidence type="ECO:0000313" key="1">
    <source>
        <dbReference type="EMBL" id="QIQ08593.1"/>
    </source>
</evidence>
<reference evidence="1" key="1">
    <citation type="journal article" date="2020" name="MBio">
        <title>A New Family of DNA Viruses Causing Disease in Crustaceans from Diverse Aquatic Biomes.</title>
        <authorList>
            <person name="Subramaniam K."/>
            <person name="Behringer D.C."/>
            <person name="Bojko J."/>
            <person name="Yutin N."/>
            <person name="Clark A.S."/>
            <person name="Bateman K.S."/>
            <person name="van Aerle R."/>
            <person name="Bass D."/>
            <person name="Kerr R.C."/>
            <person name="Koonin E.V."/>
            <person name="Stentiford G.D."/>
            <person name="Waltzek T.B."/>
        </authorList>
    </citation>
    <scope>NUCLEOTIDE SEQUENCE</scope>
</reference>
<dbReference type="EMBL" id="MN604016">
    <property type="protein sequence ID" value="QIQ08593.1"/>
    <property type="molecule type" value="Genomic_DNA"/>
</dbReference>
<accession>A0A6G9HDG0</accession>
<gene>
    <name evidence="1" type="primary">ORF28</name>
</gene>